<organism evidence="8 9">
    <name type="scientific">Aquibacillus koreensis</name>
    <dbReference type="NCBI Taxonomy" id="279446"/>
    <lineage>
        <taxon>Bacteria</taxon>
        <taxon>Bacillati</taxon>
        <taxon>Bacillota</taxon>
        <taxon>Bacilli</taxon>
        <taxon>Bacillales</taxon>
        <taxon>Bacillaceae</taxon>
        <taxon>Aquibacillus</taxon>
    </lineage>
</organism>
<feature type="transmembrane region" description="Helical" evidence="6">
    <location>
        <begin position="45"/>
        <end position="64"/>
    </location>
</feature>
<feature type="domain" description="GtrA/DPMS transmembrane" evidence="7">
    <location>
        <begin position="16"/>
        <end position="104"/>
    </location>
</feature>
<keyword evidence="3 6" id="KW-0812">Transmembrane</keyword>
<dbReference type="AlphaFoldDB" id="A0A9X3WNG3"/>
<evidence type="ECO:0000313" key="8">
    <source>
        <dbReference type="EMBL" id="MDC3420469.1"/>
    </source>
</evidence>
<keyword evidence="5 6" id="KW-0472">Membrane</keyword>
<accession>A0A9X3WNG3</accession>
<dbReference type="PANTHER" id="PTHR38459">
    <property type="entry name" value="PROPHAGE BACTOPRENOL-LINKED GLUCOSE TRANSLOCASE HOMOLOG"/>
    <property type="match status" value="1"/>
</dbReference>
<keyword evidence="9" id="KW-1185">Reference proteome</keyword>
<evidence type="ECO:0000256" key="4">
    <source>
        <dbReference type="ARBA" id="ARBA00022989"/>
    </source>
</evidence>
<feature type="transmembrane region" description="Helical" evidence="6">
    <location>
        <begin position="123"/>
        <end position="141"/>
    </location>
</feature>
<feature type="transmembrane region" description="Helical" evidence="6">
    <location>
        <begin position="80"/>
        <end position="103"/>
    </location>
</feature>
<evidence type="ECO:0000256" key="3">
    <source>
        <dbReference type="ARBA" id="ARBA00022692"/>
    </source>
</evidence>
<dbReference type="InterPro" id="IPR051401">
    <property type="entry name" value="GtrA_CellWall_Glycosyl"/>
</dbReference>
<reference evidence="8" key="1">
    <citation type="submission" date="2022-06" db="EMBL/GenBank/DDBJ databases">
        <title>Aquibacillus sp. a new bacterium isolated from soil saline samples.</title>
        <authorList>
            <person name="Galisteo C."/>
            <person name="De La Haba R."/>
            <person name="Sanchez-Porro C."/>
            <person name="Ventosa A."/>
        </authorList>
    </citation>
    <scope>NUCLEOTIDE SEQUENCE</scope>
    <source>
        <strain evidence="8">JCM 12387</strain>
    </source>
</reference>
<evidence type="ECO:0000256" key="5">
    <source>
        <dbReference type="ARBA" id="ARBA00023136"/>
    </source>
</evidence>
<evidence type="ECO:0000256" key="1">
    <source>
        <dbReference type="ARBA" id="ARBA00004141"/>
    </source>
</evidence>
<dbReference type="Pfam" id="PF04138">
    <property type="entry name" value="GtrA_DPMS_TM"/>
    <property type="match status" value="1"/>
</dbReference>
<gene>
    <name evidence="8" type="ORF">NC661_08830</name>
</gene>
<dbReference type="RefSeq" id="WP_259869113.1">
    <property type="nucleotide sequence ID" value="NZ_JAMQJZ010000005.1"/>
</dbReference>
<dbReference type="GO" id="GO:0005886">
    <property type="term" value="C:plasma membrane"/>
    <property type="evidence" value="ECO:0007669"/>
    <property type="project" value="TreeGrafter"/>
</dbReference>
<comment type="similarity">
    <text evidence="2">Belongs to the GtrA family.</text>
</comment>
<proteinExistence type="inferred from homology"/>
<feature type="transmembrane region" description="Helical" evidence="6">
    <location>
        <begin position="20"/>
        <end position="39"/>
    </location>
</feature>
<keyword evidence="4 6" id="KW-1133">Transmembrane helix</keyword>
<evidence type="ECO:0000313" key="9">
    <source>
        <dbReference type="Proteomes" id="UP001145072"/>
    </source>
</evidence>
<evidence type="ECO:0000256" key="2">
    <source>
        <dbReference type="ARBA" id="ARBA00009399"/>
    </source>
</evidence>
<protein>
    <submittedName>
        <fullName evidence="8">GtrA family protein</fullName>
    </submittedName>
</protein>
<evidence type="ECO:0000256" key="6">
    <source>
        <dbReference type="SAM" id="Phobius"/>
    </source>
</evidence>
<dbReference type="InterPro" id="IPR007267">
    <property type="entry name" value="GtrA_DPMS_TM"/>
</dbReference>
<sequence>MKFLKRYKNGFIEYGKYSVIGIVCAALDIGVLNALLYFFPTNDTVLLTIFNSTAYMAAILNSYYWNSKYTFKIKKSKKQFIAFIVQAFVSLLIANIVFIGGLWVAEFFSTLPNWLQTNIAKGLSMYLSSLASFFFNKHFVFKDRLEKGTS</sequence>
<dbReference type="GO" id="GO:0000271">
    <property type="term" value="P:polysaccharide biosynthetic process"/>
    <property type="evidence" value="ECO:0007669"/>
    <property type="project" value="InterPro"/>
</dbReference>
<name>A0A9X3WNG3_9BACI</name>
<comment type="subcellular location">
    <subcellularLocation>
        <location evidence="1">Membrane</location>
        <topology evidence="1">Multi-pass membrane protein</topology>
    </subcellularLocation>
</comment>
<dbReference type="PANTHER" id="PTHR38459:SF1">
    <property type="entry name" value="PROPHAGE BACTOPRENOL-LINKED GLUCOSE TRANSLOCASE HOMOLOG"/>
    <property type="match status" value="1"/>
</dbReference>
<evidence type="ECO:0000259" key="7">
    <source>
        <dbReference type="Pfam" id="PF04138"/>
    </source>
</evidence>
<comment type="caution">
    <text evidence="8">The sequence shown here is derived from an EMBL/GenBank/DDBJ whole genome shotgun (WGS) entry which is preliminary data.</text>
</comment>
<dbReference type="EMBL" id="JAMQJZ010000005">
    <property type="protein sequence ID" value="MDC3420469.1"/>
    <property type="molecule type" value="Genomic_DNA"/>
</dbReference>
<dbReference type="Proteomes" id="UP001145072">
    <property type="component" value="Unassembled WGS sequence"/>
</dbReference>